<feature type="transmembrane region" description="Helical" evidence="8">
    <location>
        <begin position="215"/>
        <end position="233"/>
    </location>
</feature>
<feature type="compositionally biased region" description="Low complexity" evidence="7">
    <location>
        <begin position="1"/>
        <end position="11"/>
    </location>
</feature>
<feature type="transmembrane region" description="Helical" evidence="8">
    <location>
        <begin position="160"/>
        <end position="179"/>
    </location>
</feature>
<dbReference type="GO" id="GO:0006508">
    <property type="term" value="P:proteolysis"/>
    <property type="evidence" value="ECO:0007669"/>
    <property type="project" value="UniProtKB-KW"/>
</dbReference>
<dbReference type="GO" id="GO:0004252">
    <property type="term" value="F:serine-type endopeptidase activity"/>
    <property type="evidence" value="ECO:0007669"/>
    <property type="project" value="InterPro"/>
</dbReference>
<comment type="similarity">
    <text evidence="2">Belongs to the peptidase S54 family.</text>
</comment>
<evidence type="ECO:0000256" key="6">
    <source>
        <dbReference type="ARBA" id="ARBA00023136"/>
    </source>
</evidence>
<organism evidence="10 11">
    <name type="scientific">Motilibacter rhizosphaerae</name>
    <dbReference type="NCBI Taxonomy" id="598652"/>
    <lineage>
        <taxon>Bacteria</taxon>
        <taxon>Bacillati</taxon>
        <taxon>Actinomycetota</taxon>
        <taxon>Actinomycetes</taxon>
        <taxon>Motilibacterales</taxon>
        <taxon>Motilibacteraceae</taxon>
        <taxon>Motilibacter</taxon>
    </lineage>
</organism>
<keyword evidence="11" id="KW-1185">Reference proteome</keyword>
<feature type="transmembrane region" description="Helical" evidence="8">
    <location>
        <begin position="265"/>
        <end position="283"/>
    </location>
</feature>
<feature type="transmembrane region" description="Helical" evidence="8">
    <location>
        <begin position="242"/>
        <end position="259"/>
    </location>
</feature>
<dbReference type="Proteomes" id="UP000293638">
    <property type="component" value="Unassembled WGS sequence"/>
</dbReference>
<evidence type="ECO:0000256" key="8">
    <source>
        <dbReference type="SAM" id="Phobius"/>
    </source>
</evidence>
<dbReference type="InterPro" id="IPR050925">
    <property type="entry name" value="Rhomboid_protease_S54"/>
</dbReference>
<keyword evidence="3 8" id="KW-0812">Transmembrane</keyword>
<evidence type="ECO:0000256" key="2">
    <source>
        <dbReference type="ARBA" id="ARBA00009045"/>
    </source>
</evidence>
<dbReference type="AlphaFoldDB" id="A0A4Q7NW58"/>
<dbReference type="GO" id="GO:0016020">
    <property type="term" value="C:membrane"/>
    <property type="evidence" value="ECO:0007669"/>
    <property type="project" value="UniProtKB-SubCell"/>
</dbReference>
<dbReference type="Pfam" id="PF01694">
    <property type="entry name" value="Rhomboid"/>
    <property type="match status" value="1"/>
</dbReference>
<comment type="caution">
    <text evidence="10">The sequence shown here is derived from an EMBL/GenBank/DDBJ whole genome shotgun (WGS) entry which is preliminary data.</text>
</comment>
<evidence type="ECO:0000256" key="7">
    <source>
        <dbReference type="SAM" id="MobiDB-lite"/>
    </source>
</evidence>
<keyword evidence="10" id="KW-0645">Protease</keyword>
<keyword evidence="4" id="KW-0378">Hydrolase</keyword>
<evidence type="ECO:0000256" key="3">
    <source>
        <dbReference type="ARBA" id="ARBA00022692"/>
    </source>
</evidence>
<evidence type="ECO:0000259" key="9">
    <source>
        <dbReference type="Pfam" id="PF01694"/>
    </source>
</evidence>
<comment type="subcellular location">
    <subcellularLocation>
        <location evidence="1">Membrane</location>
        <topology evidence="1">Multi-pass membrane protein</topology>
    </subcellularLocation>
</comment>
<evidence type="ECO:0000256" key="1">
    <source>
        <dbReference type="ARBA" id="ARBA00004141"/>
    </source>
</evidence>
<dbReference type="OrthoDB" id="9807874at2"/>
<dbReference type="SUPFAM" id="SSF144091">
    <property type="entry name" value="Rhomboid-like"/>
    <property type="match status" value="1"/>
</dbReference>
<feature type="domain" description="Peptidase S54 rhomboid" evidence="9">
    <location>
        <begin position="150"/>
        <end position="281"/>
    </location>
</feature>
<dbReference type="PANTHER" id="PTHR43731:SF14">
    <property type="entry name" value="PRESENILIN-ASSOCIATED RHOMBOID-LIKE PROTEIN, MITOCHONDRIAL"/>
    <property type="match status" value="1"/>
</dbReference>
<proteinExistence type="inferred from homology"/>
<gene>
    <name evidence="10" type="ORF">EV189_0476</name>
</gene>
<feature type="transmembrane region" description="Helical" evidence="8">
    <location>
        <begin position="191"/>
        <end position="209"/>
    </location>
</feature>
<dbReference type="PANTHER" id="PTHR43731">
    <property type="entry name" value="RHOMBOID PROTEASE"/>
    <property type="match status" value="1"/>
</dbReference>
<keyword evidence="5 8" id="KW-1133">Transmembrane helix</keyword>
<accession>A0A4Q7NW58</accession>
<protein>
    <submittedName>
        <fullName evidence="10">Membrane associated rhomboid family serine protease</fullName>
    </submittedName>
</protein>
<dbReference type="InterPro" id="IPR035952">
    <property type="entry name" value="Rhomboid-like_sf"/>
</dbReference>
<evidence type="ECO:0000256" key="4">
    <source>
        <dbReference type="ARBA" id="ARBA00022801"/>
    </source>
</evidence>
<sequence length="349" mass="36170">MSTPYGSGPVEPAGPPAGPAQPVQPSGPADPGQPVDPAAPPPTCYRHPDRVTYVRCTRCGRPICPEDMIPAAVGFQCPDDVRAGNRGVRVARTAFGGRAATGDPAVVTKVLLALNVLVLVLGHAKPSLVDDLLMYSGVGGGVPTNGVATGEWYRLLTAAFLHQQLLHLLLNMYALWLFGPPLEAAFGRLRFAALYLSAALAGGAASYAFSPLSSGSLGASGAVFGLFAGHLVVNRRLGRENGGLWVLLAVNVVFGFTVADIDWRAHAGGFVGGLVAAAALAYAPRRGRQAAQAAGILLVVLVSLALTTWRSVDALDRVQVRASAADVVRCEVLHPAHAEAYFLCVGAGE</sequence>
<evidence type="ECO:0000313" key="10">
    <source>
        <dbReference type="EMBL" id="RZS91240.1"/>
    </source>
</evidence>
<dbReference type="RefSeq" id="WP_130491334.1">
    <property type="nucleotide sequence ID" value="NZ_SGXD01000001.1"/>
</dbReference>
<feature type="compositionally biased region" description="Low complexity" evidence="7">
    <location>
        <begin position="20"/>
        <end position="36"/>
    </location>
</feature>
<feature type="transmembrane region" description="Helical" evidence="8">
    <location>
        <begin position="290"/>
        <end position="309"/>
    </location>
</feature>
<dbReference type="EMBL" id="SGXD01000001">
    <property type="protein sequence ID" value="RZS91240.1"/>
    <property type="molecule type" value="Genomic_DNA"/>
</dbReference>
<reference evidence="10 11" key="1">
    <citation type="submission" date="2019-02" db="EMBL/GenBank/DDBJ databases">
        <title>Genomic Encyclopedia of Type Strains, Phase IV (KMG-IV): sequencing the most valuable type-strain genomes for metagenomic binning, comparative biology and taxonomic classification.</title>
        <authorList>
            <person name="Goeker M."/>
        </authorList>
    </citation>
    <scope>NUCLEOTIDE SEQUENCE [LARGE SCALE GENOMIC DNA]</scope>
    <source>
        <strain evidence="10 11">DSM 45622</strain>
    </source>
</reference>
<evidence type="ECO:0000313" key="11">
    <source>
        <dbReference type="Proteomes" id="UP000293638"/>
    </source>
</evidence>
<feature type="region of interest" description="Disordered" evidence="7">
    <location>
        <begin position="1"/>
        <end position="43"/>
    </location>
</feature>
<name>A0A4Q7NW58_9ACTN</name>
<dbReference type="Gene3D" id="1.20.1540.10">
    <property type="entry name" value="Rhomboid-like"/>
    <property type="match status" value="1"/>
</dbReference>
<dbReference type="InterPro" id="IPR022764">
    <property type="entry name" value="Peptidase_S54_rhomboid_dom"/>
</dbReference>
<evidence type="ECO:0000256" key="5">
    <source>
        <dbReference type="ARBA" id="ARBA00022989"/>
    </source>
</evidence>
<keyword evidence="6 8" id="KW-0472">Membrane</keyword>